<evidence type="ECO:0000256" key="3">
    <source>
        <dbReference type="ARBA" id="ARBA00022679"/>
    </source>
</evidence>
<dbReference type="STRING" id="558173.CDOO_12945"/>
<comment type="similarity">
    <text evidence="7">Belongs to the glycosyltransferase 87 family.</text>
</comment>
<dbReference type="EMBL" id="CP006764">
    <property type="protein sequence ID" value="AIT62066.1"/>
    <property type="molecule type" value="Genomic_DNA"/>
</dbReference>
<evidence type="ECO:0000256" key="1">
    <source>
        <dbReference type="ARBA" id="ARBA00004651"/>
    </source>
</evidence>
<dbReference type="Proteomes" id="UP000029914">
    <property type="component" value="Chromosome"/>
</dbReference>
<dbReference type="HOGENOM" id="CLU_028876_1_0_11"/>
<dbReference type="InterPro" id="IPR018584">
    <property type="entry name" value="GT87"/>
</dbReference>
<dbReference type="AlphaFoldDB" id="A0A097IIV2"/>
<keyword evidence="6 8" id="KW-0472">Membrane</keyword>
<protein>
    <submittedName>
        <fullName evidence="9">Membrane protein</fullName>
    </submittedName>
</protein>
<feature type="transmembrane region" description="Helical" evidence="8">
    <location>
        <begin position="270"/>
        <end position="293"/>
    </location>
</feature>
<dbReference type="OrthoDB" id="3348156at2"/>
<gene>
    <name evidence="9" type="ORF">CDOO_12945</name>
</gene>
<keyword evidence="4 8" id="KW-0812">Transmembrane</keyword>
<evidence type="ECO:0000256" key="6">
    <source>
        <dbReference type="ARBA" id="ARBA00023136"/>
    </source>
</evidence>
<comment type="subcellular location">
    <subcellularLocation>
        <location evidence="1">Cell membrane</location>
        <topology evidence="1">Multi-pass membrane protein</topology>
    </subcellularLocation>
</comment>
<name>A0A097IIV2_9CORY</name>
<dbReference type="KEGG" id="cdo:CDOO_12945"/>
<accession>A0A097IIV2</accession>
<keyword evidence="2" id="KW-1003">Cell membrane</keyword>
<feature type="transmembrane region" description="Helical" evidence="8">
    <location>
        <begin position="168"/>
        <end position="189"/>
    </location>
</feature>
<proteinExistence type="inferred from homology"/>
<sequence length="492" mass="54138">MSTPVSRLLDSGHPALRVSPGRTEPLARGVIDFLGGPVGRYAAIGRSRWWTPLRVLISVALVFLSFAYAQKAACLGGTVGEDGTVGLNWAGNRQYAAACYNDILPLYAGRGLNAGGFPYAFSWQEGDLTRYMEYPVLAGLFQGGVGWLARHTYGLIDALPGAIPEASWYFTLTALIISGLWILTIRMLVSLAGNRVWDVVLVAASPLLIVHGFTNWDLPSVTFVVAALLLVARKRPAWAGVMVGLGMSFKLWPLYILGAYFVLAARSRRWAPFLTMCATAIVSWLAANLPVMITYPDAWREFFRLNSERSWEWTTVYALVSRMTGWPGFDAPGGEPVILNAVSLLLFVGLCAGIAWFGLIVERRPRVAELVTLIVVAFLLVNKVWSPQYSLWLLVPAVLALPNWRLIFTWGVVDMMLWPVLMWHMMGTENKGAPDWLLNVFVLGRDGLIIAIAVLVLRQMLGRSVDKVRLAHAGEDPLAGSFGQHDHVESAV</sequence>
<keyword evidence="5 8" id="KW-1133">Transmembrane helix</keyword>
<evidence type="ECO:0000256" key="7">
    <source>
        <dbReference type="ARBA" id="ARBA00024033"/>
    </source>
</evidence>
<dbReference type="eggNOG" id="COG5650">
    <property type="taxonomic scope" value="Bacteria"/>
</dbReference>
<feature type="transmembrane region" description="Helical" evidence="8">
    <location>
        <begin position="337"/>
        <end position="360"/>
    </location>
</feature>
<organism evidence="9 10">
    <name type="scientific">Corynebacterium doosanense CAU 212 = DSM 45436</name>
    <dbReference type="NCBI Taxonomy" id="558173"/>
    <lineage>
        <taxon>Bacteria</taxon>
        <taxon>Bacillati</taxon>
        <taxon>Actinomycetota</taxon>
        <taxon>Actinomycetes</taxon>
        <taxon>Mycobacteriales</taxon>
        <taxon>Corynebacteriaceae</taxon>
        <taxon>Corynebacterium</taxon>
    </lineage>
</organism>
<feature type="transmembrane region" description="Helical" evidence="8">
    <location>
        <begin position="436"/>
        <end position="457"/>
    </location>
</feature>
<keyword evidence="10" id="KW-1185">Reference proteome</keyword>
<evidence type="ECO:0000256" key="2">
    <source>
        <dbReference type="ARBA" id="ARBA00022475"/>
    </source>
</evidence>
<evidence type="ECO:0000313" key="9">
    <source>
        <dbReference type="EMBL" id="AIT62066.1"/>
    </source>
</evidence>
<dbReference type="PIRSF" id="PIRSF010361">
    <property type="entry name" value="UCP010361"/>
    <property type="match status" value="1"/>
</dbReference>
<dbReference type="InterPro" id="IPR016570">
    <property type="entry name" value="UCP010361"/>
</dbReference>
<feature type="transmembrane region" description="Helical" evidence="8">
    <location>
        <begin position="49"/>
        <end position="69"/>
    </location>
</feature>
<evidence type="ECO:0000256" key="5">
    <source>
        <dbReference type="ARBA" id="ARBA00022989"/>
    </source>
</evidence>
<dbReference type="GO" id="GO:0005886">
    <property type="term" value="C:plasma membrane"/>
    <property type="evidence" value="ECO:0007669"/>
    <property type="project" value="UniProtKB-SubCell"/>
</dbReference>
<evidence type="ECO:0000256" key="4">
    <source>
        <dbReference type="ARBA" id="ARBA00022692"/>
    </source>
</evidence>
<dbReference type="GO" id="GO:0016758">
    <property type="term" value="F:hexosyltransferase activity"/>
    <property type="evidence" value="ECO:0007669"/>
    <property type="project" value="InterPro"/>
</dbReference>
<evidence type="ECO:0000313" key="10">
    <source>
        <dbReference type="Proteomes" id="UP000029914"/>
    </source>
</evidence>
<dbReference type="Pfam" id="PF09594">
    <property type="entry name" value="GT87"/>
    <property type="match status" value="1"/>
</dbReference>
<feature type="transmembrane region" description="Helical" evidence="8">
    <location>
        <begin position="405"/>
        <end position="424"/>
    </location>
</feature>
<feature type="transmembrane region" description="Helical" evidence="8">
    <location>
        <begin position="367"/>
        <end position="385"/>
    </location>
</feature>
<keyword evidence="3" id="KW-0808">Transferase</keyword>
<evidence type="ECO:0000256" key="8">
    <source>
        <dbReference type="SAM" id="Phobius"/>
    </source>
</evidence>
<dbReference type="RefSeq" id="WP_018022438.1">
    <property type="nucleotide sequence ID" value="NZ_AQUX01000007.1"/>
</dbReference>
<reference evidence="9 10" key="1">
    <citation type="submission" date="2013-09" db="EMBL/GenBank/DDBJ databases">
        <title>Complete genome sequence of Corynebacterium doosanense CAU 212(T) (=DSM 45436(T)), isolated from activated sludge.</title>
        <authorList>
            <person name="Schaffert L."/>
            <person name="Albersmeier A."/>
            <person name="Kalinowski J."/>
            <person name="Ruckert C."/>
        </authorList>
    </citation>
    <scope>NUCLEOTIDE SEQUENCE [LARGE SCALE GENOMIC DNA]</scope>
    <source>
        <strain evidence="9 10">CAU 212</strain>
    </source>
</reference>
<feature type="transmembrane region" description="Helical" evidence="8">
    <location>
        <begin position="236"/>
        <end position="263"/>
    </location>
</feature>